<proteinExistence type="predicted"/>
<evidence type="ECO:0000313" key="1">
    <source>
        <dbReference type="EMBL" id="MEA5427119.1"/>
    </source>
</evidence>
<accession>A0ABU5SJC2</accession>
<keyword evidence="2" id="KW-1185">Reference proteome</keyword>
<sequence length="150" mass="17032">MSEFESSNLQLSGNTSSVPSNRLSLYEQYGSMAYGIILQIVPQKQMAQEIMVDLFDSLTTNPCVESKVSVSICIIRKAREKALFYKEKFDVGLSSIQQFGLVSEIEQSKIIFDLSFRQGKTVDFIAEKLNIPKAKVYKAISEYFKTFRQS</sequence>
<protein>
    <submittedName>
        <fullName evidence="1">Uncharacterized protein</fullName>
    </submittedName>
</protein>
<evidence type="ECO:0000313" key="2">
    <source>
        <dbReference type="Proteomes" id="UP001302222"/>
    </source>
</evidence>
<comment type="caution">
    <text evidence="1">The sequence shown here is derived from an EMBL/GenBank/DDBJ whole genome shotgun (WGS) entry which is preliminary data.</text>
</comment>
<gene>
    <name evidence="1" type="ORF">VB798_11070</name>
</gene>
<name>A0ABU5SJC2_9BACT</name>
<dbReference type="RefSeq" id="WP_323258541.1">
    <property type="nucleotide sequence ID" value="NZ_JAYGIM010000008.1"/>
</dbReference>
<dbReference type="EMBL" id="JAYGIM010000008">
    <property type="protein sequence ID" value="MEA5427119.1"/>
    <property type="molecule type" value="Genomic_DNA"/>
</dbReference>
<organism evidence="1 2">
    <name type="scientific">Arcicella lustrica</name>
    <dbReference type="NCBI Taxonomy" id="2984196"/>
    <lineage>
        <taxon>Bacteria</taxon>
        <taxon>Pseudomonadati</taxon>
        <taxon>Bacteroidota</taxon>
        <taxon>Cytophagia</taxon>
        <taxon>Cytophagales</taxon>
        <taxon>Flectobacillaceae</taxon>
        <taxon>Arcicella</taxon>
    </lineage>
</organism>
<dbReference type="Proteomes" id="UP001302222">
    <property type="component" value="Unassembled WGS sequence"/>
</dbReference>
<reference evidence="1 2" key="1">
    <citation type="submission" date="2023-12" db="EMBL/GenBank/DDBJ databases">
        <title>Novel species of the genus Arcicella isolated from rivers.</title>
        <authorList>
            <person name="Lu H."/>
        </authorList>
    </citation>
    <scope>NUCLEOTIDE SEQUENCE [LARGE SCALE GENOMIC DNA]</scope>
    <source>
        <strain evidence="1 2">DC25W</strain>
    </source>
</reference>